<keyword evidence="1" id="KW-0812">Transmembrane</keyword>
<keyword evidence="3" id="KW-1185">Reference proteome</keyword>
<evidence type="ECO:0000313" key="3">
    <source>
        <dbReference type="Proteomes" id="UP000738431"/>
    </source>
</evidence>
<keyword evidence="1" id="KW-0472">Membrane</keyword>
<evidence type="ECO:0000256" key="1">
    <source>
        <dbReference type="SAM" id="Phobius"/>
    </source>
</evidence>
<reference evidence="2 3" key="1">
    <citation type="submission" date="2021-08" db="EMBL/GenBank/DDBJ databases">
        <authorList>
            <person name="Zhang D."/>
            <person name="Zhang A."/>
            <person name="Wang L."/>
        </authorList>
    </citation>
    <scope>NUCLEOTIDE SEQUENCE [LARGE SCALE GENOMIC DNA]</scope>
    <source>
        <strain evidence="2 3">WL0086</strain>
    </source>
</reference>
<protein>
    <submittedName>
        <fullName evidence="2">Uncharacterized protein</fullName>
    </submittedName>
</protein>
<feature type="transmembrane region" description="Helical" evidence="1">
    <location>
        <begin position="12"/>
        <end position="35"/>
    </location>
</feature>
<reference evidence="2 3" key="2">
    <citation type="submission" date="2023-12" db="EMBL/GenBank/DDBJ databases">
        <title>Description of an unclassified Opitutus bacterium of Verrucomicrobiota.</title>
        <authorList>
            <person name="Zhang D.-F."/>
        </authorList>
    </citation>
    <scope>NUCLEOTIDE SEQUENCE [LARGE SCALE GENOMIC DNA]</scope>
    <source>
        <strain evidence="2 3">WL0086</strain>
    </source>
</reference>
<dbReference type="RefSeq" id="WP_221030922.1">
    <property type="nucleotide sequence ID" value="NZ_CP139781.1"/>
</dbReference>
<organism evidence="2 3">
    <name type="scientific">Actomonas aquatica</name>
    <dbReference type="NCBI Taxonomy" id="2866162"/>
    <lineage>
        <taxon>Bacteria</taxon>
        <taxon>Pseudomonadati</taxon>
        <taxon>Verrucomicrobiota</taxon>
        <taxon>Opitutia</taxon>
        <taxon>Opitutales</taxon>
        <taxon>Opitutaceae</taxon>
        <taxon>Actomonas</taxon>
    </lineage>
</organism>
<name>A0ABZ1CEK9_9BACT</name>
<gene>
    <name evidence="2" type="ORF">K1X11_006490</name>
</gene>
<evidence type="ECO:0000313" key="2">
    <source>
        <dbReference type="EMBL" id="WRQ89049.1"/>
    </source>
</evidence>
<proteinExistence type="predicted"/>
<feature type="transmembrane region" description="Helical" evidence="1">
    <location>
        <begin position="41"/>
        <end position="61"/>
    </location>
</feature>
<accession>A0ABZ1CEK9</accession>
<sequence length="77" mass="8458">MKDDSTAELREAGKIWLCLIFSVMWIGLGVAGFAFVLNSQYFGRIPLASLGAIVLSGFILLKGGYMFVRSLIALFRP</sequence>
<keyword evidence="1" id="KW-1133">Transmembrane helix</keyword>
<dbReference type="EMBL" id="CP139781">
    <property type="protein sequence ID" value="WRQ89049.1"/>
    <property type="molecule type" value="Genomic_DNA"/>
</dbReference>
<dbReference type="Proteomes" id="UP000738431">
    <property type="component" value="Chromosome"/>
</dbReference>